<gene>
    <name evidence="2" type="ORF">AW736_12475</name>
</gene>
<dbReference type="EMBL" id="LRRQ01000088">
    <property type="protein sequence ID" value="OAM89566.1"/>
    <property type="molecule type" value="Genomic_DNA"/>
</dbReference>
<dbReference type="InterPro" id="IPR035959">
    <property type="entry name" value="RutC-like_sf"/>
</dbReference>
<evidence type="ECO:0000313" key="2">
    <source>
        <dbReference type="EMBL" id="OAM89566.1"/>
    </source>
</evidence>
<sequence length="302" mass="32304">MLAGAALERIFPDARPAASAPARADGDFALFSHGDGDDLIGCARVPAGRDLADAAHRIYRRLFGHAAGLHLHRIWNYVPRINEPSPGNGEENYREFCRGRSLAFEQAFGRDFARALPAASAVGCEGAELALVFVAGKTAPRHVENPAQIPAYEYPADYGPRAPGFARATIVPDGAGGAGEARCVFISGTAAIKGHATVAPGRLVRQIECTLDNLRLISRACGAGDDLGAGGAPGRWRRHFKIYLRRAADLEEARLALHGTLLRADDVVTWLRADICRAALGIEIEATLIRARPAAKRRKGFA</sequence>
<proteinExistence type="predicted"/>
<keyword evidence="3" id="KW-1185">Reference proteome</keyword>
<reference evidence="2 3" key="1">
    <citation type="submission" date="2016-01" db="EMBL/GenBank/DDBJ databases">
        <title>High potential of lignocellulose degradation of a new Verrucomicrobia species.</title>
        <authorList>
            <person name="Wang Y."/>
            <person name="Shi Y."/>
            <person name="Qiu Z."/>
            <person name="Liu S."/>
            <person name="Yang H."/>
        </authorList>
    </citation>
    <scope>NUCLEOTIDE SEQUENCE [LARGE SCALE GENOMIC DNA]</scope>
    <source>
        <strain evidence="2 3">TSB47</strain>
    </source>
</reference>
<protein>
    <recommendedName>
        <fullName evidence="1">Chorismatase FkbO/Hyg5-like N-terminal domain-containing protein</fullName>
    </recommendedName>
</protein>
<evidence type="ECO:0000313" key="3">
    <source>
        <dbReference type="Proteomes" id="UP000078486"/>
    </source>
</evidence>
<dbReference type="InterPro" id="IPR049368">
    <property type="entry name" value="FkbO_Hyg5-like_N"/>
</dbReference>
<dbReference type="STRING" id="1184151.AW736_12475"/>
<dbReference type="AlphaFoldDB" id="A0A178IKC9"/>
<evidence type="ECO:0000259" key="1">
    <source>
        <dbReference type="Pfam" id="PF21168"/>
    </source>
</evidence>
<dbReference type="Pfam" id="PF21168">
    <property type="entry name" value="FkbO_Hyg5-like_N"/>
    <property type="match status" value="1"/>
</dbReference>
<name>A0A178IKC9_9BACT</name>
<dbReference type="Gene3D" id="3.30.1330.40">
    <property type="entry name" value="RutC-like"/>
    <property type="match status" value="1"/>
</dbReference>
<comment type="caution">
    <text evidence="2">The sequence shown here is derived from an EMBL/GenBank/DDBJ whole genome shotgun (WGS) entry which is preliminary data.</text>
</comment>
<organism evidence="2 3">
    <name type="scientific">Termitidicoccus mucosus</name>
    <dbReference type="NCBI Taxonomy" id="1184151"/>
    <lineage>
        <taxon>Bacteria</taxon>
        <taxon>Pseudomonadati</taxon>
        <taxon>Verrucomicrobiota</taxon>
        <taxon>Opitutia</taxon>
        <taxon>Opitutales</taxon>
        <taxon>Opitutaceae</taxon>
        <taxon>Termitidicoccus</taxon>
    </lineage>
</organism>
<accession>A0A178IKC9</accession>
<feature type="domain" description="Chorismatase FkbO/Hyg5-like N-terminal" evidence="1">
    <location>
        <begin position="32"/>
        <end position="135"/>
    </location>
</feature>
<dbReference type="Proteomes" id="UP000078486">
    <property type="component" value="Unassembled WGS sequence"/>
</dbReference>